<comment type="caution">
    <text evidence="12">The sequence shown here is derived from an EMBL/GenBank/DDBJ whole genome shotgun (WGS) entry which is preliminary data.</text>
</comment>
<dbReference type="Proteomes" id="UP000243515">
    <property type="component" value="Unassembled WGS sequence"/>
</dbReference>
<comment type="subunit">
    <text evidence="5">May form a complex with LTO1.</text>
</comment>
<evidence type="ECO:0000256" key="5">
    <source>
        <dbReference type="ARBA" id="ARBA00011427"/>
    </source>
</evidence>
<evidence type="ECO:0000256" key="4">
    <source>
        <dbReference type="ARBA" id="ARBA00007096"/>
    </source>
</evidence>
<gene>
    <name evidence="12" type="ORF">Egran_02635</name>
</gene>
<accession>A0A232LZK6</accession>
<evidence type="ECO:0000256" key="7">
    <source>
        <dbReference type="ARBA" id="ARBA00018400"/>
    </source>
</evidence>
<dbReference type="PANTHER" id="PTHR18829">
    <property type="entry name" value="PROTEIN YAE1 HOMOLOG"/>
    <property type="match status" value="1"/>
</dbReference>
<comment type="similarity">
    <text evidence="4">Belongs to the YAE1 family.</text>
</comment>
<evidence type="ECO:0000313" key="13">
    <source>
        <dbReference type="Proteomes" id="UP000243515"/>
    </source>
</evidence>
<dbReference type="OrthoDB" id="20086at2759"/>
<organism evidence="12 13">
    <name type="scientific">Elaphomyces granulatus</name>
    <dbReference type="NCBI Taxonomy" id="519963"/>
    <lineage>
        <taxon>Eukaryota</taxon>
        <taxon>Fungi</taxon>
        <taxon>Dikarya</taxon>
        <taxon>Ascomycota</taxon>
        <taxon>Pezizomycotina</taxon>
        <taxon>Eurotiomycetes</taxon>
        <taxon>Eurotiomycetidae</taxon>
        <taxon>Eurotiales</taxon>
        <taxon>Elaphomycetaceae</taxon>
        <taxon>Elaphomyces</taxon>
    </lineage>
</organism>
<keyword evidence="13" id="KW-1185">Reference proteome</keyword>
<keyword evidence="8" id="KW-0963">Cytoplasm</keyword>
<evidence type="ECO:0000256" key="3">
    <source>
        <dbReference type="ARBA" id="ARBA00004496"/>
    </source>
</evidence>
<dbReference type="GO" id="GO:0005737">
    <property type="term" value="C:cytoplasm"/>
    <property type="evidence" value="ECO:0007669"/>
    <property type="project" value="UniProtKB-SubCell"/>
</dbReference>
<keyword evidence="9" id="KW-0539">Nucleus</keyword>
<evidence type="ECO:0000256" key="1">
    <source>
        <dbReference type="ARBA" id="ARBA00003836"/>
    </source>
</evidence>
<dbReference type="Pfam" id="PF09811">
    <property type="entry name" value="Yae1_N"/>
    <property type="match status" value="1"/>
</dbReference>
<feature type="domain" description="Essential protein Yae1 N-terminal" evidence="11">
    <location>
        <begin position="58"/>
        <end position="96"/>
    </location>
</feature>
<reference evidence="12 13" key="1">
    <citation type="journal article" date="2015" name="Environ. Microbiol.">
        <title>Metagenome sequence of Elaphomyces granulatus from sporocarp tissue reveals Ascomycota ectomycorrhizal fingerprints of genome expansion and a Proteobacteria-rich microbiome.</title>
        <authorList>
            <person name="Quandt C.A."/>
            <person name="Kohler A."/>
            <person name="Hesse C.N."/>
            <person name="Sharpton T.J."/>
            <person name="Martin F."/>
            <person name="Spatafora J.W."/>
        </authorList>
    </citation>
    <scope>NUCLEOTIDE SEQUENCE [LARGE SCALE GENOMIC DNA]</scope>
    <source>
        <strain evidence="12 13">OSC145934</strain>
    </source>
</reference>
<protein>
    <recommendedName>
        <fullName evidence="7">Protein YAE1</fullName>
    </recommendedName>
    <alternativeName>
        <fullName evidence="6">Protein yae1</fullName>
    </alternativeName>
</protein>
<evidence type="ECO:0000256" key="9">
    <source>
        <dbReference type="ARBA" id="ARBA00023242"/>
    </source>
</evidence>
<sequence length="197" mass="20992">MGNTGQRPLAENDLLDDIFATSPPGSRTLSPGASPQDAVGPDEPSDLPSLRRQHVTAGYRDGVFFARNQHVQSGFDAGFPVGAQLGIRVGTVLGILEGVIKGLDNKRGSSSSQSIEEQKTAGSLEGEQIRRLYTVATKELSLASMFGGMDGNPAAGGDDKPEMQAKRKAEMIVAKWEKIVGVPKWEEIVDDKAVEQS</sequence>
<dbReference type="AlphaFoldDB" id="A0A232LZK6"/>
<evidence type="ECO:0000256" key="6">
    <source>
        <dbReference type="ARBA" id="ARBA00017286"/>
    </source>
</evidence>
<evidence type="ECO:0000259" key="11">
    <source>
        <dbReference type="Pfam" id="PF09811"/>
    </source>
</evidence>
<comment type="subcellular location">
    <subcellularLocation>
        <location evidence="3">Cytoplasm</location>
    </subcellularLocation>
    <subcellularLocation>
        <location evidence="2">Nucleus</location>
    </subcellularLocation>
</comment>
<dbReference type="GO" id="GO:0005634">
    <property type="term" value="C:nucleus"/>
    <property type="evidence" value="ECO:0007669"/>
    <property type="project" value="UniProtKB-SubCell"/>
</dbReference>
<comment type="function">
    <text evidence="1">The complex LTO1:YAE1 may function as a target specific adapter that probably recruits apo-RPLI1 to the cytosolic iron-sulfur protein assembly (CIA) complex machinery. May be required for biogenesis of the large ribosomal subunit and initiation of translation.</text>
</comment>
<dbReference type="InterPro" id="IPR019191">
    <property type="entry name" value="Essential_protein_Yae1_N"/>
</dbReference>
<proteinExistence type="inferred from homology"/>
<dbReference type="PANTHER" id="PTHR18829:SF0">
    <property type="entry name" value="PROTEIN YAE1 HOMOLOG"/>
    <property type="match status" value="1"/>
</dbReference>
<dbReference type="InterPro" id="IPR038881">
    <property type="entry name" value="Yae1-like"/>
</dbReference>
<evidence type="ECO:0000256" key="2">
    <source>
        <dbReference type="ARBA" id="ARBA00004123"/>
    </source>
</evidence>
<evidence type="ECO:0000313" key="12">
    <source>
        <dbReference type="EMBL" id="OXV09601.1"/>
    </source>
</evidence>
<evidence type="ECO:0000256" key="10">
    <source>
        <dbReference type="SAM" id="MobiDB-lite"/>
    </source>
</evidence>
<feature type="compositionally biased region" description="Polar residues" evidence="10">
    <location>
        <begin position="23"/>
        <end position="33"/>
    </location>
</feature>
<feature type="region of interest" description="Disordered" evidence="10">
    <location>
        <begin position="1"/>
        <end position="50"/>
    </location>
</feature>
<dbReference type="EMBL" id="NPHW01003430">
    <property type="protein sequence ID" value="OXV09601.1"/>
    <property type="molecule type" value="Genomic_DNA"/>
</dbReference>
<evidence type="ECO:0000256" key="8">
    <source>
        <dbReference type="ARBA" id="ARBA00022490"/>
    </source>
</evidence>
<name>A0A232LZK6_9EURO</name>